<evidence type="ECO:0000313" key="1">
    <source>
        <dbReference type="EMBL" id="SDM37917.1"/>
    </source>
</evidence>
<protein>
    <submittedName>
        <fullName evidence="1">Pyridoxamine 5'-phosphate oxidase</fullName>
    </submittedName>
</protein>
<organism evidence="1 2">
    <name type="scientific">Nonomuraea jiangxiensis</name>
    <dbReference type="NCBI Taxonomy" id="633440"/>
    <lineage>
        <taxon>Bacteria</taxon>
        <taxon>Bacillati</taxon>
        <taxon>Actinomycetota</taxon>
        <taxon>Actinomycetes</taxon>
        <taxon>Streptosporangiales</taxon>
        <taxon>Streptosporangiaceae</taxon>
        <taxon>Nonomuraea</taxon>
    </lineage>
</organism>
<reference evidence="1 2" key="1">
    <citation type="submission" date="2016-10" db="EMBL/GenBank/DDBJ databases">
        <authorList>
            <person name="de Groot N.N."/>
        </authorList>
    </citation>
    <scope>NUCLEOTIDE SEQUENCE [LARGE SCALE GENOMIC DNA]</scope>
    <source>
        <strain evidence="1 2">CGMCC 4.6533</strain>
    </source>
</reference>
<dbReference type="EMBL" id="FNDJ01000042">
    <property type="protein sequence ID" value="SDM37917.1"/>
    <property type="molecule type" value="Genomic_DNA"/>
</dbReference>
<evidence type="ECO:0000313" key="2">
    <source>
        <dbReference type="Proteomes" id="UP000199202"/>
    </source>
</evidence>
<dbReference type="Proteomes" id="UP000199202">
    <property type="component" value="Unassembled WGS sequence"/>
</dbReference>
<gene>
    <name evidence="1" type="ORF">SAMN05421869_14238</name>
</gene>
<dbReference type="AlphaFoldDB" id="A0A1G9SRE5"/>
<dbReference type="STRING" id="633440.SAMN05421869_14238"/>
<name>A0A1G9SRE5_9ACTN</name>
<keyword evidence="2" id="KW-1185">Reference proteome</keyword>
<proteinExistence type="predicted"/>
<accession>A0A1G9SRE5</accession>
<dbReference type="SUPFAM" id="SSF50475">
    <property type="entry name" value="FMN-binding split barrel"/>
    <property type="match status" value="1"/>
</dbReference>
<dbReference type="Gene3D" id="2.30.110.10">
    <property type="entry name" value="Electron Transport, Fmn-binding Protein, Chain A"/>
    <property type="match status" value="1"/>
</dbReference>
<dbReference type="InterPro" id="IPR012349">
    <property type="entry name" value="Split_barrel_FMN-bd"/>
</dbReference>
<sequence>MFFRSYLSSVSPMILSDTQVGLPQGDVRLLATPTAQRLLNDLTLVARLAYTGKDATPRVIPVNFLWNGEEIVVAAFAGTYKIRDLNARPDVAITIDTADGPPQVLMLRGKVTLNEVEGVLPEYATMMGAVRGEEASGAYLSAIDKPGLRMVRIALRPTWVGVLDFQERFPGMTPEPVLAALGAGQ</sequence>